<sequence length="112" mass="11822">MTTPSGDPTDHEYWRRPADLEPGQPAPRPAAPADPGADVPTYAGPPPTTPATTGWRPPTVVNPAAPRELPPQNQESIDADERGARTLTYGIAMVGGAVLLIVICLLCSRVLF</sequence>
<reference evidence="3" key="1">
    <citation type="submission" date="2020-08" db="EMBL/GenBank/DDBJ databases">
        <title>Whole genome shotgun sequence of Polymorphospora rubra NBRC 101157.</title>
        <authorList>
            <person name="Komaki H."/>
            <person name="Tamura T."/>
        </authorList>
    </citation>
    <scope>NUCLEOTIDE SEQUENCE</scope>
    <source>
        <strain evidence="3">NBRC 101157</strain>
    </source>
</reference>
<gene>
    <name evidence="3" type="ORF">Prubr_32580</name>
</gene>
<keyword evidence="4" id="KW-1185">Reference proteome</keyword>
<evidence type="ECO:0000256" key="1">
    <source>
        <dbReference type="SAM" id="MobiDB-lite"/>
    </source>
</evidence>
<evidence type="ECO:0000313" key="4">
    <source>
        <dbReference type="Proteomes" id="UP000680866"/>
    </source>
</evidence>
<dbReference type="KEGG" id="pry:Prubr_32580"/>
<name>A0A810MYM6_9ACTN</name>
<dbReference type="AlphaFoldDB" id="A0A810MYM6"/>
<feature type="compositionally biased region" description="Basic and acidic residues" evidence="1">
    <location>
        <begin position="8"/>
        <end position="19"/>
    </location>
</feature>
<accession>A0A810MYM6</accession>
<evidence type="ECO:0008006" key="5">
    <source>
        <dbReference type="Google" id="ProtNLM"/>
    </source>
</evidence>
<feature type="compositionally biased region" description="Low complexity" evidence="1">
    <location>
        <begin position="50"/>
        <end position="59"/>
    </location>
</feature>
<feature type="transmembrane region" description="Helical" evidence="2">
    <location>
        <begin position="87"/>
        <end position="111"/>
    </location>
</feature>
<keyword evidence="2" id="KW-0812">Transmembrane</keyword>
<organism evidence="3 4">
    <name type="scientific">Polymorphospora rubra</name>
    <dbReference type="NCBI Taxonomy" id="338584"/>
    <lineage>
        <taxon>Bacteria</taxon>
        <taxon>Bacillati</taxon>
        <taxon>Actinomycetota</taxon>
        <taxon>Actinomycetes</taxon>
        <taxon>Micromonosporales</taxon>
        <taxon>Micromonosporaceae</taxon>
        <taxon>Polymorphospora</taxon>
    </lineage>
</organism>
<dbReference type="EMBL" id="AP023359">
    <property type="protein sequence ID" value="BCJ66237.1"/>
    <property type="molecule type" value="Genomic_DNA"/>
</dbReference>
<keyword evidence="2" id="KW-0472">Membrane</keyword>
<dbReference type="RefSeq" id="WP_212826219.1">
    <property type="nucleotide sequence ID" value="NZ_AP023359.1"/>
</dbReference>
<keyword evidence="2" id="KW-1133">Transmembrane helix</keyword>
<feature type="region of interest" description="Disordered" evidence="1">
    <location>
        <begin position="1"/>
        <end position="80"/>
    </location>
</feature>
<feature type="compositionally biased region" description="Low complexity" evidence="1">
    <location>
        <begin position="33"/>
        <end position="42"/>
    </location>
</feature>
<proteinExistence type="predicted"/>
<evidence type="ECO:0000313" key="3">
    <source>
        <dbReference type="EMBL" id="BCJ66237.1"/>
    </source>
</evidence>
<evidence type="ECO:0000256" key="2">
    <source>
        <dbReference type="SAM" id="Phobius"/>
    </source>
</evidence>
<dbReference type="Proteomes" id="UP000680866">
    <property type="component" value="Chromosome"/>
</dbReference>
<protein>
    <recommendedName>
        <fullName evidence="5">Translation initiation factor 2</fullName>
    </recommendedName>
</protein>